<keyword evidence="5" id="KW-1185">Reference proteome</keyword>
<organism evidence="4 5">
    <name type="scientific">Loigolactobacillus binensis</name>
    <dbReference type="NCBI Taxonomy" id="2559922"/>
    <lineage>
        <taxon>Bacteria</taxon>
        <taxon>Bacillati</taxon>
        <taxon>Bacillota</taxon>
        <taxon>Bacilli</taxon>
        <taxon>Lactobacillales</taxon>
        <taxon>Lactobacillaceae</taxon>
        <taxon>Loigolactobacillus</taxon>
    </lineage>
</organism>
<dbReference type="CDD" id="cd00093">
    <property type="entry name" value="HTH_XRE"/>
    <property type="match status" value="1"/>
</dbReference>
<feature type="transmembrane region" description="Helical" evidence="2">
    <location>
        <begin position="138"/>
        <end position="158"/>
    </location>
</feature>
<feature type="transmembrane region" description="Helical" evidence="2">
    <location>
        <begin position="81"/>
        <end position="103"/>
    </location>
</feature>
<comment type="caution">
    <text evidence="4">The sequence shown here is derived from an EMBL/GenBank/DDBJ whole genome shotgun (WGS) entry which is preliminary data.</text>
</comment>
<dbReference type="InterPro" id="IPR001387">
    <property type="entry name" value="Cro/C1-type_HTH"/>
</dbReference>
<feature type="transmembrane region" description="Helical" evidence="2">
    <location>
        <begin position="109"/>
        <end position="131"/>
    </location>
</feature>
<dbReference type="PANTHER" id="PTHR46558">
    <property type="entry name" value="TRACRIPTIONAL REGULATORY PROTEIN-RELATED-RELATED"/>
    <property type="match status" value="1"/>
</dbReference>
<evidence type="ECO:0000259" key="3">
    <source>
        <dbReference type="PROSITE" id="PS50943"/>
    </source>
</evidence>
<keyword evidence="2" id="KW-1133">Transmembrane helix</keyword>
<dbReference type="Pfam" id="PF01381">
    <property type="entry name" value="HTH_3"/>
    <property type="match status" value="1"/>
</dbReference>
<dbReference type="Proteomes" id="UP001597104">
    <property type="component" value="Unassembled WGS sequence"/>
</dbReference>
<dbReference type="InterPro" id="IPR010982">
    <property type="entry name" value="Lambda_DNA-bd_dom_sf"/>
</dbReference>
<proteinExistence type="predicted"/>
<dbReference type="EMBL" id="JBHTIO010000044">
    <property type="protein sequence ID" value="MFD0898101.1"/>
    <property type="molecule type" value="Genomic_DNA"/>
</dbReference>
<evidence type="ECO:0000256" key="2">
    <source>
        <dbReference type="SAM" id="Phobius"/>
    </source>
</evidence>
<gene>
    <name evidence="4" type="ORF">ACFQZ7_10240</name>
</gene>
<evidence type="ECO:0000256" key="1">
    <source>
        <dbReference type="ARBA" id="ARBA00023125"/>
    </source>
</evidence>
<keyword evidence="2" id="KW-0472">Membrane</keyword>
<keyword evidence="1" id="KW-0238">DNA-binding</keyword>
<dbReference type="Gene3D" id="1.10.260.40">
    <property type="entry name" value="lambda repressor-like DNA-binding domains"/>
    <property type="match status" value="1"/>
</dbReference>
<keyword evidence="2" id="KW-0812">Transmembrane</keyword>
<sequence length="182" mass="20568">MSLGHSLSAARLAKQLTQAAVAKKLYVTRQTVSRWEQNKTIPNIYVLKDLSSLYELSIDELLAETKQATQQKEGTTNMKHINFLALFGVIFFNMTLFSGGAITAVALLLALWVIIVAFILSPVIAFLVYLLNLQQLAIIQVILSLFLFVIGITLLPLAQKITFSLYEFFVRYIKYNQKTIYN</sequence>
<dbReference type="PANTHER" id="PTHR46558:SF13">
    <property type="entry name" value="HTH-TYPE TRANSCRIPTIONAL REGULATOR IMMR"/>
    <property type="match status" value="1"/>
</dbReference>
<feature type="domain" description="HTH cro/C1-type" evidence="3">
    <location>
        <begin position="7"/>
        <end position="61"/>
    </location>
</feature>
<dbReference type="RefSeq" id="WP_137636432.1">
    <property type="nucleotide sequence ID" value="NZ_BJDN01000001.1"/>
</dbReference>
<accession>A0ABW3EEG8</accession>
<protein>
    <submittedName>
        <fullName evidence="4">Helix-turn-helix domain-containing protein</fullName>
    </submittedName>
</protein>
<dbReference type="SMART" id="SM00530">
    <property type="entry name" value="HTH_XRE"/>
    <property type="match status" value="1"/>
</dbReference>
<evidence type="ECO:0000313" key="5">
    <source>
        <dbReference type="Proteomes" id="UP001597104"/>
    </source>
</evidence>
<evidence type="ECO:0000313" key="4">
    <source>
        <dbReference type="EMBL" id="MFD0898101.1"/>
    </source>
</evidence>
<name>A0ABW3EEG8_9LACO</name>
<reference evidence="5" key="1">
    <citation type="journal article" date="2019" name="Int. J. Syst. Evol. Microbiol.">
        <title>The Global Catalogue of Microorganisms (GCM) 10K type strain sequencing project: providing services to taxonomists for standard genome sequencing and annotation.</title>
        <authorList>
            <consortium name="The Broad Institute Genomics Platform"/>
            <consortium name="The Broad Institute Genome Sequencing Center for Infectious Disease"/>
            <person name="Wu L."/>
            <person name="Ma J."/>
        </authorList>
    </citation>
    <scope>NUCLEOTIDE SEQUENCE [LARGE SCALE GENOMIC DNA]</scope>
    <source>
        <strain evidence="5">CCM 8925</strain>
    </source>
</reference>
<dbReference type="SUPFAM" id="SSF47413">
    <property type="entry name" value="lambda repressor-like DNA-binding domains"/>
    <property type="match status" value="1"/>
</dbReference>
<dbReference type="PROSITE" id="PS50943">
    <property type="entry name" value="HTH_CROC1"/>
    <property type="match status" value="1"/>
</dbReference>